<evidence type="ECO:0000256" key="13">
    <source>
        <dbReference type="ARBA" id="ARBA00042373"/>
    </source>
</evidence>
<dbReference type="AlphaFoldDB" id="A0A1R1YAN5"/>
<evidence type="ECO:0000256" key="2">
    <source>
        <dbReference type="ARBA" id="ARBA00004401"/>
    </source>
</evidence>
<dbReference type="GO" id="GO:0009986">
    <property type="term" value="C:cell surface"/>
    <property type="evidence" value="ECO:0007669"/>
    <property type="project" value="TreeGrafter"/>
</dbReference>
<name>A0A1R1YAN5_9FUNG</name>
<evidence type="ECO:0000256" key="12">
    <source>
        <dbReference type="ARBA" id="ARBA00037649"/>
    </source>
</evidence>
<keyword evidence="11" id="KW-0624">Polysaccharide degradation</keyword>
<keyword evidence="6" id="KW-0378">Hydrolase</keyword>
<keyword evidence="7" id="KW-0472">Membrane</keyword>
<evidence type="ECO:0000256" key="7">
    <source>
        <dbReference type="ARBA" id="ARBA00023136"/>
    </source>
</evidence>
<evidence type="ECO:0000256" key="10">
    <source>
        <dbReference type="ARBA" id="ARBA00023316"/>
    </source>
</evidence>
<sequence>MNFAILFFMIKDILAVTHFNGLNYNPKRPDGTCPILSDVQLDFSNLQPYTDTIRIYSAKDCNQGEPVLRAAEGTNWKIYLGMWVEGNDASYEADK</sequence>
<accession>A0A1R1YAN5</accession>
<protein>
    <recommendedName>
        <fullName evidence="4">glucan endo-1,3-beta-D-glucosidase</fullName>
        <ecNumber evidence="4">3.2.1.39</ecNumber>
    </recommendedName>
    <alternativeName>
        <fullName evidence="14">Endo-1,3-beta-glucanase btgC</fullName>
    </alternativeName>
    <alternativeName>
        <fullName evidence="13">Laminarinase btgC</fullName>
    </alternativeName>
</protein>
<dbReference type="PANTHER" id="PTHR16631">
    <property type="entry name" value="GLUCAN 1,3-BETA-GLUCOSIDASE"/>
    <property type="match status" value="1"/>
</dbReference>
<evidence type="ECO:0000313" key="16">
    <source>
        <dbReference type="EMBL" id="OMJ24001.1"/>
    </source>
</evidence>
<feature type="chain" id="PRO_5012209940" description="glucan endo-1,3-beta-D-glucosidase" evidence="15">
    <location>
        <begin position="16"/>
        <end position="95"/>
    </location>
</feature>
<dbReference type="PANTHER" id="PTHR16631:SF17">
    <property type="entry name" value="GLUCAN ENDO-1,3-BETA-GLUCOSIDASE BTGC"/>
    <property type="match status" value="1"/>
</dbReference>
<feature type="non-terminal residue" evidence="16">
    <location>
        <position position="95"/>
    </location>
</feature>
<evidence type="ECO:0000256" key="5">
    <source>
        <dbReference type="ARBA" id="ARBA00022475"/>
    </source>
</evidence>
<dbReference type="OrthoDB" id="77201at2759"/>
<keyword evidence="5" id="KW-1003">Cell membrane</keyword>
<comment type="function">
    <text evidence="12">Glucanases play a role in cell expansion during growth, in cell-cell fusion during mating, and in spore release during sporulation. This enzyme may be involved in beta-glucan degradation. Active on laminarin and lichenan.</text>
</comment>
<comment type="subcellular location">
    <subcellularLocation>
        <location evidence="2">Cell membrane</location>
        <topology evidence="2">Single-pass type II membrane protein</topology>
    </subcellularLocation>
</comment>
<reference evidence="17" key="1">
    <citation type="submission" date="2017-01" db="EMBL/GenBank/DDBJ databases">
        <authorList>
            <person name="Wang Y."/>
            <person name="White M."/>
            <person name="Kvist S."/>
            <person name="Moncalvo J.-M."/>
        </authorList>
    </citation>
    <scope>NUCLEOTIDE SEQUENCE [LARGE SCALE GENOMIC DNA]</scope>
    <source>
        <strain evidence="17">ID-206-W2</strain>
    </source>
</reference>
<evidence type="ECO:0000256" key="14">
    <source>
        <dbReference type="ARBA" id="ARBA00043078"/>
    </source>
</evidence>
<evidence type="ECO:0000256" key="4">
    <source>
        <dbReference type="ARBA" id="ARBA00012780"/>
    </source>
</evidence>
<comment type="catalytic activity">
    <reaction evidence="1">
        <text>Hydrolysis of (1-&gt;3)-beta-D-glucosidic linkages in (1-&gt;3)-beta-D-glucans.</text>
        <dbReference type="EC" id="3.2.1.39"/>
    </reaction>
</comment>
<dbReference type="EC" id="3.2.1.39" evidence="4"/>
<evidence type="ECO:0000256" key="11">
    <source>
        <dbReference type="ARBA" id="ARBA00023326"/>
    </source>
</evidence>
<dbReference type="Proteomes" id="UP000187429">
    <property type="component" value="Unassembled WGS sequence"/>
</dbReference>
<dbReference type="GO" id="GO:0071555">
    <property type="term" value="P:cell wall organization"/>
    <property type="evidence" value="ECO:0007669"/>
    <property type="project" value="UniProtKB-KW"/>
</dbReference>
<comment type="caution">
    <text evidence="16">The sequence shown here is derived from an EMBL/GenBank/DDBJ whole genome shotgun (WGS) entry which is preliminary data.</text>
</comment>
<dbReference type="EMBL" id="LSSM01001920">
    <property type="protein sequence ID" value="OMJ24001.1"/>
    <property type="molecule type" value="Genomic_DNA"/>
</dbReference>
<dbReference type="GO" id="GO:0005886">
    <property type="term" value="C:plasma membrane"/>
    <property type="evidence" value="ECO:0007669"/>
    <property type="project" value="UniProtKB-SubCell"/>
</dbReference>
<dbReference type="GO" id="GO:0009277">
    <property type="term" value="C:fungal-type cell wall"/>
    <property type="evidence" value="ECO:0007669"/>
    <property type="project" value="TreeGrafter"/>
</dbReference>
<comment type="similarity">
    <text evidence="3">Belongs to the glycosyl hydrolase 17 family.</text>
</comment>
<evidence type="ECO:0000256" key="15">
    <source>
        <dbReference type="SAM" id="SignalP"/>
    </source>
</evidence>
<gene>
    <name evidence="16" type="ORF">AYI69_g4786</name>
</gene>
<feature type="signal peptide" evidence="15">
    <location>
        <begin position="1"/>
        <end position="15"/>
    </location>
</feature>
<evidence type="ECO:0000313" key="17">
    <source>
        <dbReference type="Proteomes" id="UP000187429"/>
    </source>
</evidence>
<proteinExistence type="inferred from homology"/>
<keyword evidence="8" id="KW-0325">Glycoprotein</keyword>
<keyword evidence="9" id="KW-0119">Carbohydrate metabolism</keyword>
<keyword evidence="10" id="KW-0961">Cell wall biogenesis/degradation</keyword>
<dbReference type="GO" id="GO:0042973">
    <property type="term" value="F:glucan endo-1,3-beta-D-glucosidase activity"/>
    <property type="evidence" value="ECO:0007669"/>
    <property type="project" value="UniProtKB-EC"/>
</dbReference>
<keyword evidence="17" id="KW-1185">Reference proteome</keyword>
<dbReference type="SUPFAM" id="SSF51445">
    <property type="entry name" value="(Trans)glycosidases"/>
    <property type="match status" value="1"/>
</dbReference>
<dbReference type="InterPro" id="IPR017853">
    <property type="entry name" value="GH"/>
</dbReference>
<evidence type="ECO:0000256" key="1">
    <source>
        <dbReference type="ARBA" id="ARBA00000382"/>
    </source>
</evidence>
<dbReference type="GO" id="GO:0005576">
    <property type="term" value="C:extracellular region"/>
    <property type="evidence" value="ECO:0007669"/>
    <property type="project" value="TreeGrafter"/>
</dbReference>
<organism evidence="16 17">
    <name type="scientific">Smittium culicis</name>
    <dbReference type="NCBI Taxonomy" id="133412"/>
    <lineage>
        <taxon>Eukaryota</taxon>
        <taxon>Fungi</taxon>
        <taxon>Fungi incertae sedis</taxon>
        <taxon>Zoopagomycota</taxon>
        <taxon>Kickxellomycotina</taxon>
        <taxon>Harpellomycetes</taxon>
        <taxon>Harpellales</taxon>
        <taxon>Legeriomycetaceae</taxon>
        <taxon>Smittium</taxon>
    </lineage>
</organism>
<evidence type="ECO:0000256" key="6">
    <source>
        <dbReference type="ARBA" id="ARBA00022801"/>
    </source>
</evidence>
<keyword evidence="15" id="KW-0732">Signal</keyword>
<dbReference type="InterPro" id="IPR050732">
    <property type="entry name" value="Beta-glucan_modifiers"/>
</dbReference>
<evidence type="ECO:0000256" key="3">
    <source>
        <dbReference type="ARBA" id="ARBA00008773"/>
    </source>
</evidence>
<evidence type="ECO:0000256" key="8">
    <source>
        <dbReference type="ARBA" id="ARBA00023180"/>
    </source>
</evidence>
<dbReference type="GO" id="GO:0000272">
    <property type="term" value="P:polysaccharide catabolic process"/>
    <property type="evidence" value="ECO:0007669"/>
    <property type="project" value="UniProtKB-KW"/>
</dbReference>
<evidence type="ECO:0000256" key="9">
    <source>
        <dbReference type="ARBA" id="ARBA00023277"/>
    </source>
</evidence>